<dbReference type="SUPFAM" id="SSF75005">
    <property type="entry name" value="Arabinanase/levansucrase/invertase"/>
    <property type="match status" value="1"/>
</dbReference>
<gene>
    <name evidence="1" type="ORF">FIBSPDRAFT_892329</name>
</gene>
<reference evidence="1 2" key="1">
    <citation type="journal article" date="2016" name="Mol. Biol. Evol.">
        <title>Comparative Genomics of Early-Diverging Mushroom-Forming Fungi Provides Insights into the Origins of Lignocellulose Decay Capabilities.</title>
        <authorList>
            <person name="Nagy L.G."/>
            <person name="Riley R."/>
            <person name="Tritt A."/>
            <person name="Adam C."/>
            <person name="Daum C."/>
            <person name="Floudas D."/>
            <person name="Sun H."/>
            <person name="Yadav J.S."/>
            <person name="Pangilinan J."/>
            <person name="Larsson K.H."/>
            <person name="Matsuura K."/>
            <person name="Barry K."/>
            <person name="Labutti K."/>
            <person name="Kuo R."/>
            <person name="Ohm R.A."/>
            <person name="Bhattacharya S.S."/>
            <person name="Shirouzu T."/>
            <person name="Yoshinaga Y."/>
            <person name="Martin F.M."/>
            <person name="Grigoriev I.V."/>
            <person name="Hibbett D.S."/>
        </authorList>
    </citation>
    <scope>NUCLEOTIDE SEQUENCE [LARGE SCALE GENOMIC DNA]</scope>
    <source>
        <strain evidence="1 2">CBS 109695</strain>
    </source>
</reference>
<organism evidence="1 2">
    <name type="scientific">Athelia psychrophila</name>
    <dbReference type="NCBI Taxonomy" id="1759441"/>
    <lineage>
        <taxon>Eukaryota</taxon>
        <taxon>Fungi</taxon>
        <taxon>Dikarya</taxon>
        <taxon>Basidiomycota</taxon>
        <taxon>Agaricomycotina</taxon>
        <taxon>Agaricomycetes</taxon>
        <taxon>Agaricomycetidae</taxon>
        <taxon>Atheliales</taxon>
        <taxon>Atheliaceae</taxon>
        <taxon>Athelia</taxon>
    </lineage>
</organism>
<dbReference type="Gene3D" id="2.115.10.20">
    <property type="entry name" value="Glycosyl hydrolase domain, family 43"/>
    <property type="match status" value="1"/>
</dbReference>
<sequence>MYTCITIHFQSSAWYQHGIYGAPRSEALTPEAVKATSGPVFSSANGKPDTENSTVDFMVPSGDEIWLVYHYSTTFAVVCDGTRRTAVQPITFSSGEPVFGTPDALTTELAEPV</sequence>
<dbReference type="AlphaFoldDB" id="A0A166IL08"/>
<dbReference type="STRING" id="436010.A0A166IL08"/>
<dbReference type="Proteomes" id="UP000076532">
    <property type="component" value="Unassembled WGS sequence"/>
</dbReference>
<evidence type="ECO:0000313" key="1">
    <source>
        <dbReference type="EMBL" id="KZP19938.1"/>
    </source>
</evidence>
<accession>A0A166IL08</accession>
<dbReference type="OrthoDB" id="272289at2759"/>
<dbReference type="InterPro" id="IPR023296">
    <property type="entry name" value="Glyco_hydro_beta-prop_sf"/>
</dbReference>
<name>A0A166IL08_9AGAM</name>
<protein>
    <submittedName>
        <fullName evidence="1">Glycoside hydrolase family 43 protein</fullName>
    </submittedName>
</protein>
<keyword evidence="2" id="KW-1185">Reference proteome</keyword>
<dbReference type="EMBL" id="KV417559">
    <property type="protein sequence ID" value="KZP19938.1"/>
    <property type="molecule type" value="Genomic_DNA"/>
</dbReference>
<keyword evidence="1" id="KW-0378">Hydrolase</keyword>
<proteinExistence type="predicted"/>
<dbReference type="GO" id="GO:0016787">
    <property type="term" value="F:hydrolase activity"/>
    <property type="evidence" value="ECO:0007669"/>
    <property type="project" value="UniProtKB-KW"/>
</dbReference>
<evidence type="ECO:0000313" key="2">
    <source>
        <dbReference type="Proteomes" id="UP000076532"/>
    </source>
</evidence>